<dbReference type="EMBL" id="MSIF01000002">
    <property type="protein sequence ID" value="OLF13052.1"/>
    <property type="molecule type" value="Genomic_DNA"/>
</dbReference>
<sequence>MNAPLVLAAGQAPCVALDVPANVAAAATLVRRAAAQGAELLVLPELFLTGHDLTAVVVEPAKYTVNDTDSRLDPLAEACAETRTAAVLGAPIAEDGQILNSLHVIGRGGQPAGRYDKQHLNATERAAGLSPGEHGHTVTLDSWRIGLAIGEDLDHPEHARAAARDGCLVYAVAGRWPAGAAATLTRLATDNGLFAVLAAHRGAGTGVWHPEGEPLAEAGAVEPALALAELTRG</sequence>
<dbReference type="AlphaFoldDB" id="A0A7Z0WSF3"/>
<dbReference type="SUPFAM" id="SSF56317">
    <property type="entry name" value="Carbon-nitrogen hydrolase"/>
    <property type="match status" value="1"/>
</dbReference>
<dbReference type="OrthoDB" id="4008466at2"/>
<evidence type="ECO:0000313" key="4">
    <source>
        <dbReference type="Proteomes" id="UP000185696"/>
    </source>
</evidence>
<proteinExistence type="predicted"/>
<gene>
    <name evidence="3" type="ORF">BLA60_07375</name>
</gene>
<dbReference type="PANTHER" id="PTHR43674:SF2">
    <property type="entry name" value="BETA-UREIDOPROPIONASE"/>
    <property type="match status" value="1"/>
</dbReference>
<dbReference type="InterPro" id="IPR003010">
    <property type="entry name" value="C-N_Hydrolase"/>
</dbReference>
<protein>
    <recommendedName>
        <fullName evidence="2">CN hydrolase domain-containing protein</fullName>
    </recommendedName>
</protein>
<keyword evidence="1" id="KW-0378">Hydrolase</keyword>
<dbReference type="Gene3D" id="3.60.110.10">
    <property type="entry name" value="Carbon-nitrogen hydrolase"/>
    <property type="match status" value="1"/>
</dbReference>
<dbReference type="RefSeq" id="WP_075131961.1">
    <property type="nucleotide sequence ID" value="NZ_MSIF01000002.1"/>
</dbReference>
<feature type="domain" description="CN hydrolase" evidence="2">
    <location>
        <begin position="5"/>
        <end position="232"/>
    </location>
</feature>
<dbReference type="Proteomes" id="UP000185696">
    <property type="component" value="Unassembled WGS sequence"/>
</dbReference>
<dbReference type="Pfam" id="PF00795">
    <property type="entry name" value="CN_hydrolase"/>
    <property type="match status" value="1"/>
</dbReference>
<comment type="caution">
    <text evidence="3">The sequence shown here is derived from an EMBL/GenBank/DDBJ whole genome shotgun (WGS) entry which is preliminary data.</text>
</comment>
<evidence type="ECO:0000259" key="2">
    <source>
        <dbReference type="PROSITE" id="PS50263"/>
    </source>
</evidence>
<dbReference type="PROSITE" id="PS50263">
    <property type="entry name" value="CN_HYDROLASE"/>
    <property type="match status" value="1"/>
</dbReference>
<reference evidence="3 4" key="1">
    <citation type="submission" date="2016-12" db="EMBL/GenBank/DDBJ databases">
        <title>The draft genome sequence of Actinophytocola xinjiangensis.</title>
        <authorList>
            <person name="Wang W."/>
            <person name="Yuan L."/>
        </authorList>
    </citation>
    <scope>NUCLEOTIDE SEQUENCE [LARGE SCALE GENOMIC DNA]</scope>
    <source>
        <strain evidence="3 4">CGMCC 4.4663</strain>
    </source>
</reference>
<dbReference type="InterPro" id="IPR050345">
    <property type="entry name" value="Aliph_Amidase/BUP"/>
</dbReference>
<evidence type="ECO:0000256" key="1">
    <source>
        <dbReference type="ARBA" id="ARBA00022801"/>
    </source>
</evidence>
<evidence type="ECO:0000313" key="3">
    <source>
        <dbReference type="EMBL" id="OLF13052.1"/>
    </source>
</evidence>
<dbReference type="GO" id="GO:0033388">
    <property type="term" value="P:putrescine biosynthetic process from arginine"/>
    <property type="evidence" value="ECO:0007669"/>
    <property type="project" value="TreeGrafter"/>
</dbReference>
<name>A0A7Z0WSF3_9PSEU</name>
<dbReference type="InterPro" id="IPR036526">
    <property type="entry name" value="C-N_Hydrolase_sf"/>
</dbReference>
<accession>A0A7Z0WSF3</accession>
<organism evidence="3 4">
    <name type="scientific">Actinophytocola xinjiangensis</name>
    <dbReference type="NCBI Taxonomy" id="485602"/>
    <lineage>
        <taxon>Bacteria</taxon>
        <taxon>Bacillati</taxon>
        <taxon>Actinomycetota</taxon>
        <taxon>Actinomycetes</taxon>
        <taxon>Pseudonocardiales</taxon>
        <taxon>Pseudonocardiaceae</taxon>
    </lineage>
</organism>
<dbReference type="PANTHER" id="PTHR43674">
    <property type="entry name" value="NITRILASE C965.09-RELATED"/>
    <property type="match status" value="1"/>
</dbReference>
<dbReference type="CDD" id="cd07197">
    <property type="entry name" value="nitrilase"/>
    <property type="match status" value="1"/>
</dbReference>
<dbReference type="GO" id="GO:0050126">
    <property type="term" value="F:N-carbamoylputrescine amidase activity"/>
    <property type="evidence" value="ECO:0007669"/>
    <property type="project" value="TreeGrafter"/>
</dbReference>
<keyword evidence="4" id="KW-1185">Reference proteome</keyword>